<feature type="region of interest" description="Disordered" evidence="1">
    <location>
        <begin position="89"/>
        <end position="111"/>
    </location>
</feature>
<dbReference type="AlphaFoldDB" id="A0A4Y2L189"/>
<dbReference type="EMBL" id="BGPR01005260">
    <property type="protein sequence ID" value="GBN08411.1"/>
    <property type="molecule type" value="Genomic_DNA"/>
</dbReference>
<proteinExistence type="predicted"/>
<accession>A0A4Y2L189</accession>
<evidence type="ECO:0000256" key="1">
    <source>
        <dbReference type="SAM" id="MobiDB-lite"/>
    </source>
</evidence>
<dbReference type="Proteomes" id="UP000499080">
    <property type="component" value="Unassembled WGS sequence"/>
</dbReference>
<comment type="caution">
    <text evidence="2">The sequence shown here is derived from an EMBL/GenBank/DDBJ whole genome shotgun (WGS) entry which is preliminary data.</text>
</comment>
<evidence type="ECO:0000313" key="3">
    <source>
        <dbReference type="Proteomes" id="UP000499080"/>
    </source>
</evidence>
<keyword evidence="3" id="KW-1185">Reference proteome</keyword>
<gene>
    <name evidence="2" type="ORF">AVEN_84237_1</name>
</gene>
<reference evidence="2 3" key="1">
    <citation type="journal article" date="2019" name="Sci. Rep.">
        <title>Orb-weaving spider Araneus ventricosus genome elucidates the spidroin gene catalogue.</title>
        <authorList>
            <person name="Kono N."/>
            <person name="Nakamura H."/>
            <person name="Ohtoshi R."/>
            <person name="Moran D.A.P."/>
            <person name="Shinohara A."/>
            <person name="Yoshida Y."/>
            <person name="Fujiwara M."/>
            <person name="Mori M."/>
            <person name="Tomita M."/>
            <person name="Arakawa K."/>
        </authorList>
    </citation>
    <scope>NUCLEOTIDE SEQUENCE [LARGE SCALE GENOMIC DNA]</scope>
</reference>
<protein>
    <submittedName>
        <fullName evidence="2">Uncharacterized protein</fullName>
    </submittedName>
</protein>
<sequence length="111" mass="12647">MPTPVFSLTDDESRLANHLDALFQSNVNSTFSREFYDIWTVFRKRPCKDILFSRSNLLLQVLLPESHQLFVLGESVVIVLSEEYYPNLGSSEGTTPAPKRHSHRIQVAVPT</sequence>
<evidence type="ECO:0000313" key="2">
    <source>
        <dbReference type="EMBL" id="GBN08411.1"/>
    </source>
</evidence>
<organism evidence="2 3">
    <name type="scientific">Araneus ventricosus</name>
    <name type="common">Orbweaver spider</name>
    <name type="synonym">Epeira ventricosa</name>
    <dbReference type="NCBI Taxonomy" id="182803"/>
    <lineage>
        <taxon>Eukaryota</taxon>
        <taxon>Metazoa</taxon>
        <taxon>Ecdysozoa</taxon>
        <taxon>Arthropoda</taxon>
        <taxon>Chelicerata</taxon>
        <taxon>Arachnida</taxon>
        <taxon>Araneae</taxon>
        <taxon>Araneomorphae</taxon>
        <taxon>Entelegynae</taxon>
        <taxon>Araneoidea</taxon>
        <taxon>Araneidae</taxon>
        <taxon>Araneus</taxon>
    </lineage>
</organism>
<name>A0A4Y2L189_ARAVE</name>